<sequence length="245" mass="25262">MLIAVTSTKGSAGVTTLAVVLAAVWPGDDAPIVVEADCAGGDLGAWHWLPDSPGVATLATQSRTGSATLDAHLTRLPCGADVALAPAGRHLATVAVGLLLEANLALWTKERPTIADVGRLEPGAPSAAVVEQADTVLVLARGDEGSLLRLADADLPAETTRLVLVDGSRYTHAEITERTGLQVAAEVPWDHRAADVVAGRRQLSKVWTRRGLPAAARALATSLATPPTVPTPAVNRNNRGARGEA</sequence>
<reference evidence="2 3" key="1">
    <citation type="submission" date="2021-01" db="EMBL/GenBank/DDBJ databases">
        <title>Whole genome shotgun sequence of Plantactinospora mayteni NBRC 109088.</title>
        <authorList>
            <person name="Komaki H."/>
            <person name="Tamura T."/>
        </authorList>
    </citation>
    <scope>NUCLEOTIDE SEQUENCE [LARGE SCALE GENOMIC DNA]</scope>
    <source>
        <strain evidence="2 3">NBRC 109088</strain>
    </source>
</reference>
<dbReference type="InterPro" id="IPR027417">
    <property type="entry name" value="P-loop_NTPase"/>
</dbReference>
<evidence type="ECO:0008006" key="4">
    <source>
        <dbReference type="Google" id="ProtNLM"/>
    </source>
</evidence>
<comment type="caution">
    <text evidence="2">The sequence shown here is derived from an EMBL/GenBank/DDBJ whole genome shotgun (WGS) entry which is preliminary data.</text>
</comment>
<name>A0ABQ4EIP9_9ACTN</name>
<dbReference type="Proteomes" id="UP000621500">
    <property type="component" value="Unassembled WGS sequence"/>
</dbReference>
<evidence type="ECO:0000256" key="1">
    <source>
        <dbReference type="SAM" id="MobiDB-lite"/>
    </source>
</evidence>
<dbReference type="RefSeq" id="WP_203856264.1">
    <property type="nucleotide sequence ID" value="NZ_BAAAZQ010000005.1"/>
</dbReference>
<feature type="region of interest" description="Disordered" evidence="1">
    <location>
        <begin position="223"/>
        <end position="245"/>
    </location>
</feature>
<organism evidence="2 3">
    <name type="scientific">Plantactinospora mayteni</name>
    <dbReference type="NCBI Taxonomy" id="566021"/>
    <lineage>
        <taxon>Bacteria</taxon>
        <taxon>Bacillati</taxon>
        <taxon>Actinomycetota</taxon>
        <taxon>Actinomycetes</taxon>
        <taxon>Micromonosporales</taxon>
        <taxon>Micromonosporaceae</taxon>
        <taxon>Plantactinospora</taxon>
    </lineage>
</organism>
<accession>A0ABQ4EIP9</accession>
<gene>
    <name evidence="2" type="ORF">Pma05_11870</name>
</gene>
<protein>
    <recommendedName>
        <fullName evidence="4">Chromosome partitioning protein</fullName>
    </recommendedName>
</protein>
<dbReference type="Gene3D" id="3.40.50.300">
    <property type="entry name" value="P-loop containing nucleotide triphosphate hydrolases"/>
    <property type="match status" value="1"/>
</dbReference>
<dbReference type="SUPFAM" id="SSF52540">
    <property type="entry name" value="P-loop containing nucleoside triphosphate hydrolases"/>
    <property type="match status" value="1"/>
</dbReference>
<proteinExistence type="predicted"/>
<evidence type="ECO:0000313" key="2">
    <source>
        <dbReference type="EMBL" id="GIG94614.1"/>
    </source>
</evidence>
<dbReference type="EMBL" id="BONX01000007">
    <property type="protein sequence ID" value="GIG94614.1"/>
    <property type="molecule type" value="Genomic_DNA"/>
</dbReference>
<evidence type="ECO:0000313" key="3">
    <source>
        <dbReference type="Proteomes" id="UP000621500"/>
    </source>
</evidence>
<keyword evidence="3" id="KW-1185">Reference proteome</keyword>